<dbReference type="Proteomes" id="UP000789706">
    <property type="component" value="Unassembled WGS sequence"/>
</dbReference>
<evidence type="ECO:0000256" key="3">
    <source>
        <dbReference type="ARBA" id="ARBA00022448"/>
    </source>
</evidence>
<evidence type="ECO:0000313" key="8">
    <source>
        <dbReference type="EMBL" id="CAG8433693.1"/>
    </source>
</evidence>
<reference evidence="8" key="1">
    <citation type="submission" date="2021-06" db="EMBL/GenBank/DDBJ databases">
        <authorList>
            <person name="Kallberg Y."/>
            <person name="Tangrot J."/>
            <person name="Rosling A."/>
        </authorList>
    </citation>
    <scope>NUCLEOTIDE SEQUENCE</scope>
    <source>
        <strain evidence="8">AZ414A</strain>
    </source>
</reference>
<evidence type="ECO:0000256" key="4">
    <source>
        <dbReference type="ARBA" id="ARBA00022927"/>
    </source>
</evidence>
<sequence length="125" mass="14834">MVNFFLLINKQGQTRFSRYYTKNLMKAEERVSMEAEIARKCLKRSDNQCSIFDYNQYKLAYRRYASLFFIIGFDDKENHFSILELVQAFVEKVHIVLEEMIVNGCIVETNKNHVLSLIMDMNTKT</sequence>
<keyword evidence="5 6" id="KW-0472">Membrane</keyword>
<name>A0A9N8V0Z2_9GLOM</name>
<comment type="similarity">
    <text evidence="2 6">Belongs to the adaptor complexes small subunit family.</text>
</comment>
<dbReference type="PIRSF" id="PIRSF015588">
    <property type="entry name" value="AP_complex_sigma"/>
    <property type="match status" value="1"/>
</dbReference>
<evidence type="ECO:0000313" key="9">
    <source>
        <dbReference type="Proteomes" id="UP000789706"/>
    </source>
</evidence>
<dbReference type="GO" id="GO:0012505">
    <property type="term" value="C:endomembrane system"/>
    <property type="evidence" value="ECO:0007669"/>
    <property type="project" value="UniProtKB-SubCell"/>
</dbReference>
<keyword evidence="4 6" id="KW-0653">Protein transport</keyword>
<comment type="caution">
    <text evidence="8">The sequence shown here is derived from an EMBL/GenBank/DDBJ whole genome shotgun (WGS) entry which is preliminary data.</text>
</comment>
<evidence type="ECO:0000259" key="7">
    <source>
        <dbReference type="Pfam" id="PF01217"/>
    </source>
</evidence>
<keyword evidence="9" id="KW-1185">Reference proteome</keyword>
<comment type="subcellular location">
    <subcellularLocation>
        <location evidence="1">Endomembrane system</location>
    </subcellularLocation>
</comment>
<dbReference type="AlphaFoldDB" id="A0A9N8V0Z2"/>
<dbReference type="Gene3D" id="3.30.450.60">
    <property type="match status" value="1"/>
</dbReference>
<evidence type="ECO:0000256" key="6">
    <source>
        <dbReference type="PIRNR" id="PIRNR015588"/>
    </source>
</evidence>
<organism evidence="8 9">
    <name type="scientific">Diversispora eburnea</name>
    <dbReference type="NCBI Taxonomy" id="1213867"/>
    <lineage>
        <taxon>Eukaryota</taxon>
        <taxon>Fungi</taxon>
        <taxon>Fungi incertae sedis</taxon>
        <taxon>Mucoromycota</taxon>
        <taxon>Glomeromycotina</taxon>
        <taxon>Glomeromycetes</taxon>
        <taxon>Diversisporales</taxon>
        <taxon>Diversisporaceae</taxon>
        <taxon>Diversispora</taxon>
    </lineage>
</organism>
<dbReference type="InterPro" id="IPR016635">
    <property type="entry name" value="AP_complex_ssu"/>
</dbReference>
<keyword evidence="3 6" id="KW-0813">Transport</keyword>
<dbReference type="EMBL" id="CAJVPK010000018">
    <property type="protein sequence ID" value="CAG8433693.1"/>
    <property type="molecule type" value="Genomic_DNA"/>
</dbReference>
<dbReference type="GO" id="GO:0006886">
    <property type="term" value="P:intracellular protein transport"/>
    <property type="evidence" value="ECO:0007669"/>
    <property type="project" value="UniProtKB-UniRule"/>
</dbReference>
<dbReference type="PANTHER" id="PTHR11753">
    <property type="entry name" value="ADAPTOR COMPLEXES SMALL SUBUNIT FAMILY"/>
    <property type="match status" value="1"/>
</dbReference>
<evidence type="ECO:0000256" key="5">
    <source>
        <dbReference type="ARBA" id="ARBA00023136"/>
    </source>
</evidence>
<dbReference type="SUPFAM" id="SSF64356">
    <property type="entry name" value="SNARE-like"/>
    <property type="match status" value="1"/>
</dbReference>
<protein>
    <recommendedName>
        <fullName evidence="6">AP complex subunit sigma</fullName>
    </recommendedName>
</protein>
<evidence type="ECO:0000256" key="1">
    <source>
        <dbReference type="ARBA" id="ARBA00004308"/>
    </source>
</evidence>
<dbReference type="InterPro" id="IPR022775">
    <property type="entry name" value="AP_mu_sigma_su"/>
</dbReference>
<accession>A0A9N8V0Z2</accession>
<dbReference type="OrthoDB" id="371463at2759"/>
<dbReference type="InterPro" id="IPR011012">
    <property type="entry name" value="Longin-like_dom_sf"/>
</dbReference>
<feature type="domain" description="AP complex mu/sigma subunit" evidence="7">
    <location>
        <begin position="1"/>
        <end position="92"/>
    </location>
</feature>
<gene>
    <name evidence="8" type="ORF">DEBURN_LOCUS538</name>
</gene>
<proteinExistence type="inferred from homology"/>
<evidence type="ECO:0000256" key="2">
    <source>
        <dbReference type="ARBA" id="ARBA00006972"/>
    </source>
</evidence>
<dbReference type="Pfam" id="PF01217">
    <property type="entry name" value="Clat_adaptor_s"/>
    <property type="match status" value="1"/>
</dbReference>